<protein>
    <submittedName>
        <fullName evidence="1">Uncharacterized protein</fullName>
    </submittedName>
</protein>
<name>A0A645IN99_9ZZZZ</name>
<evidence type="ECO:0000313" key="1">
    <source>
        <dbReference type="EMBL" id="MPN52727.1"/>
    </source>
</evidence>
<reference evidence="1" key="1">
    <citation type="submission" date="2019-08" db="EMBL/GenBank/DDBJ databases">
        <authorList>
            <person name="Kucharzyk K."/>
            <person name="Murdoch R.W."/>
            <person name="Higgins S."/>
            <person name="Loffler F."/>
        </authorList>
    </citation>
    <scope>NUCLEOTIDE SEQUENCE</scope>
</reference>
<proteinExistence type="predicted"/>
<dbReference type="AlphaFoldDB" id="A0A645IN99"/>
<comment type="caution">
    <text evidence="1">The sequence shown here is derived from an EMBL/GenBank/DDBJ whole genome shotgun (WGS) entry which is preliminary data.</text>
</comment>
<accession>A0A645IN99</accession>
<dbReference type="EMBL" id="VSSQ01119101">
    <property type="protein sequence ID" value="MPN52727.1"/>
    <property type="molecule type" value="Genomic_DNA"/>
</dbReference>
<organism evidence="1">
    <name type="scientific">bioreactor metagenome</name>
    <dbReference type="NCBI Taxonomy" id="1076179"/>
    <lineage>
        <taxon>unclassified sequences</taxon>
        <taxon>metagenomes</taxon>
        <taxon>ecological metagenomes</taxon>
    </lineage>
</organism>
<gene>
    <name evidence="1" type="ORF">SDC9_200389</name>
</gene>
<sequence length="74" mass="8214">MIGEKGYNEWYRTGSGSILSFEKPLKGRVMVLTEESEKLALFDSITDDGDVYAPESSYVICIGQPGDMFTVNVK</sequence>